<dbReference type="EMBL" id="BROD01000001">
    <property type="protein sequence ID" value="GKX68460.1"/>
    <property type="molecule type" value="Genomic_DNA"/>
</dbReference>
<name>A0ACB5RH89_9CLOT</name>
<sequence length="329" mass="36402">MKKKSLAMVESGIMSVLVVVFMMMAIYVPVMGVAALFIVPIPIVILNVKYNIKYSVLSIIVSGVLLCMFNGVITGLANIGLYAFPAIALGQCIKYKKSSTVSFIALLIGNIVGNVSSALIYIYLAMNTTVYKLIDYIVKELKETLSIYSKLGLDPSSNLQYKQFLSVDANLILNIMPAILIIGGAIFALLNYNITREIFKKLKLKMNPLPNFTEWYTDTMFGGILIIIICIGIMTKQSGLRIGEYIFYSGSIIFQLIMFVIGLSVISYFLLNKIKMKKGFVILICVILSLSSLQSVIVVLGITDFIVDFRSKDANSIGSVLRRKLNINN</sequence>
<dbReference type="Proteomes" id="UP001058074">
    <property type="component" value="Unassembled WGS sequence"/>
</dbReference>
<keyword evidence="2" id="KW-1185">Reference proteome</keyword>
<comment type="caution">
    <text evidence="1">The sequence shown here is derived from an EMBL/GenBank/DDBJ whole genome shotgun (WGS) entry which is preliminary data.</text>
</comment>
<evidence type="ECO:0000313" key="2">
    <source>
        <dbReference type="Proteomes" id="UP001058074"/>
    </source>
</evidence>
<proteinExistence type="predicted"/>
<gene>
    <name evidence="1" type="ORF">rsdtw13_37180</name>
</gene>
<accession>A0ACB5RH89</accession>
<protein>
    <submittedName>
        <fullName evidence="1">Membrane protein</fullName>
    </submittedName>
</protein>
<organism evidence="1 2">
    <name type="scientific">Inconstantimicrobium mannanitabidum</name>
    <dbReference type="NCBI Taxonomy" id="1604901"/>
    <lineage>
        <taxon>Bacteria</taxon>
        <taxon>Bacillati</taxon>
        <taxon>Bacillota</taxon>
        <taxon>Clostridia</taxon>
        <taxon>Eubacteriales</taxon>
        <taxon>Clostridiaceae</taxon>
        <taxon>Inconstantimicrobium</taxon>
    </lineage>
</organism>
<evidence type="ECO:0000313" key="1">
    <source>
        <dbReference type="EMBL" id="GKX68460.1"/>
    </source>
</evidence>
<reference evidence="1" key="1">
    <citation type="journal article" date="2025" name="Int. J. Syst. Evol. Microbiol.">
        <title>Inconstantimicrobium mannanitabidum sp. nov., a novel member of the family Clostridiaceae isolated from anoxic soil under the treatment of reductive soil disinfestation.</title>
        <authorList>
            <person name="Ueki A."/>
            <person name="Tonouchi A."/>
            <person name="Honma S."/>
            <person name="Kaku N."/>
            <person name="Ueki K."/>
        </authorList>
    </citation>
    <scope>NUCLEOTIDE SEQUENCE</scope>
    <source>
        <strain evidence="1">TW13</strain>
    </source>
</reference>